<accession>A0A0E9T7I3</accession>
<evidence type="ECO:0000313" key="2">
    <source>
        <dbReference type="EMBL" id="JAH48805.1"/>
    </source>
</evidence>
<evidence type="ECO:0000256" key="1">
    <source>
        <dbReference type="SAM" id="MobiDB-lite"/>
    </source>
</evidence>
<dbReference type="EMBL" id="GBXM01059772">
    <property type="protein sequence ID" value="JAH48805.1"/>
    <property type="molecule type" value="Transcribed_RNA"/>
</dbReference>
<name>A0A0E9T7I3_ANGAN</name>
<reference evidence="2" key="1">
    <citation type="submission" date="2014-11" db="EMBL/GenBank/DDBJ databases">
        <authorList>
            <person name="Amaro Gonzalez C."/>
        </authorList>
    </citation>
    <scope>NUCLEOTIDE SEQUENCE</scope>
</reference>
<organism evidence="2">
    <name type="scientific">Anguilla anguilla</name>
    <name type="common">European freshwater eel</name>
    <name type="synonym">Muraena anguilla</name>
    <dbReference type="NCBI Taxonomy" id="7936"/>
    <lineage>
        <taxon>Eukaryota</taxon>
        <taxon>Metazoa</taxon>
        <taxon>Chordata</taxon>
        <taxon>Craniata</taxon>
        <taxon>Vertebrata</taxon>
        <taxon>Euteleostomi</taxon>
        <taxon>Actinopterygii</taxon>
        <taxon>Neopterygii</taxon>
        <taxon>Teleostei</taxon>
        <taxon>Anguilliformes</taxon>
        <taxon>Anguillidae</taxon>
        <taxon>Anguilla</taxon>
    </lineage>
</organism>
<protein>
    <submittedName>
        <fullName evidence="2">Uncharacterized protein</fullName>
    </submittedName>
</protein>
<proteinExistence type="predicted"/>
<feature type="compositionally biased region" description="Polar residues" evidence="1">
    <location>
        <begin position="45"/>
        <end position="64"/>
    </location>
</feature>
<sequence length="64" mass="6895">MRHGSPLTEPSSTLGFPKNQMCIAQQGYRSRVPANQKLLSARFSKANSQESPNPNGVGTGTLYS</sequence>
<dbReference type="AlphaFoldDB" id="A0A0E9T7I3"/>
<reference evidence="2" key="2">
    <citation type="journal article" date="2015" name="Fish Shellfish Immunol.">
        <title>Early steps in the European eel (Anguilla anguilla)-Vibrio vulnificus interaction in the gills: Role of the RtxA13 toxin.</title>
        <authorList>
            <person name="Callol A."/>
            <person name="Pajuelo D."/>
            <person name="Ebbesson L."/>
            <person name="Teles M."/>
            <person name="MacKenzie S."/>
            <person name="Amaro C."/>
        </authorList>
    </citation>
    <scope>NUCLEOTIDE SEQUENCE</scope>
</reference>
<feature type="region of interest" description="Disordered" evidence="1">
    <location>
        <begin position="42"/>
        <end position="64"/>
    </location>
</feature>